<reference evidence="3" key="1">
    <citation type="submission" date="2022-10" db="EMBL/GenBank/DDBJ databases">
        <authorList>
            <person name="Yu W.X."/>
        </authorList>
    </citation>
    <scope>NUCLEOTIDE SEQUENCE</scope>
    <source>
        <strain evidence="3">D04</strain>
    </source>
</reference>
<name>A0AAE3MHH2_9BACT</name>
<dbReference type="SUPFAM" id="SSF63446">
    <property type="entry name" value="Type I dockerin domain"/>
    <property type="match status" value="1"/>
</dbReference>
<dbReference type="Gene3D" id="1.10.1330.10">
    <property type="entry name" value="Dockerin domain"/>
    <property type="match status" value="1"/>
</dbReference>
<dbReference type="InterPro" id="IPR011050">
    <property type="entry name" value="Pectin_lyase_fold/virulence"/>
</dbReference>
<dbReference type="CDD" id="cd14256">
    <property type="entry name" value="Dockerin_I"/>
    <property type="match status" value="1"/>
</dbReference>
<dbReference type="NCBIfam" id="TIGR04183">
    <property type="entry name" value="Por_Secre_tail"/>
    <property type="match status" value="1"/>
</dbReference>
<evidence type="ECO:0000313" key="4">
    <source>
        <dbReference type="Proteomes" id="UP001207408"/>
    </source>
</evidence>
<dbReference type="PROSITE" id="PS51766">
    <property type="entry name" value="DOCKERIN"/>
    <property type="match status" value="1"/>
</dbReference>
<dbReference type="Proteomes" id="UP001207408">
    <property type="component" value="Unassembled WGS sequence"/>
</dbReference>
<proteinExistence type="predicted"/>
<feature type="domain" description="Dockerin" evidence="2">
    <location>
        <begin position="1199"/>
        <end position="1267"/>
    </location>
</feature>
<dbReference type="SUPFAM" id="SSF51126">
    <property type="entry name" value="Pectin lyase-like"/>
    <property type="match status" value="2"/>
</dbReference>
<dbReference type="InterPro" id="IPR026444">
    <property type="entry name" value="Secre_tail"/>
</dbReference>
<evidence type="ECO:0000259" key="2">
    <source>
        <dbReference type="PROSITE" id="PS51766"/>
    </source>
</evidence>
<dbReference type="SMART" id="SM00710">
    <property type="entry name" value="PbH1"/>
    <property type="match status" value="11"/>
</dbReference>
<evidence type="ECO:0000256" key="1">
    <source>
        <dbReference type="SAM" id="SignalP"/>
    </source>
</evidence>
<sequence length="1501" mass="163782">MKHASTLLIFILIIGFSNSIQAGELGGTISSNTTLIEADSPYIVTSNVIVNPGITLTIENNVEVRFGGNFYMDVRGTLTATGATFTADTETPVPGFYNEIFVGYGSTTGEINLNNCIVEYARRIHVRNGNLNLSNNCILQNFSEVGIDIYQNGVLNIDNTTITNCTYPIYFRDTNGGNFNVGENVLLSGNTDDFIFINFRDLDEEMHWPDLGIPYYFDSELNILSSGHLFIEPGVEIQGNTNAFFNVNGRINAIGEENDKILFTTREGNSYWRGINVNDASIDEDCIMRNCIFENAAYNSQSLSAMAISDASPTIDSCVFRGNSYNLEIRGRSLPAFSNNSFGASIQVSAYPYNISMDMNAEPSFTNDTVHFNNLEARAINIFSNTVVHDGHLKKLNFYNLENITYLLNGSTTVDASGSLTIDPGIVIKCGRYDYNIIANGPIHASGTALEPIIFTHINDDDYGNPADTYNNGTSSISRSNSGRLHINSSELSTLDHWIIRYGGYNSDNFAVYVRNNNILRNCLIEESNRAVYFAENAQITNNRFENITWHPVSRYLNEGTPILLNNSIDNVGYNGIMLYGIATDTVNLYPMNFAGYPNVAYTIDRNIVIPTNTIVNIEPGTVFKFFGNGNINVDGGFNVDGTESSKIIFTSINDDSAAGDTNLNGTASVPSAGNWQGIYYNAGSLDNINRFDNCEIRYTGHGLTITDCFVEVDSLLMNFSSSNGIKIYGNANPSITNSRLYNLNYAPIQMDLFAEPTFSGNEVANVPQIGISLRGQTISGTVPVRNFAGIDSITYLVDGHMTINDHLIIPAGLTFKSNTDIRWYVNGRLDIQGTAEKPVVFTSYQDDAYGNPNDLEANGLGTQYNRGSHIYFYDGSDDASTISHAIFRYCYSNAVKCYNASPTIENTLFEQYSYQGITLSGSSNPAINNCTFNNIAFPVATSLVTYPSNQSGNVISGTTGRGIRVFDETLSQNITVDQHSFAGIDNIPYIFNNYTIGTSSILTVSPGVVFKFLPSGYLNVDKGLLAIGGSEPENRVVFTADRDDYYGGDTYGDGDSNLPGLSHWRGVAFNNVSINAECQLENCVFRYATHNYYSTIYRGAVSFDNASPTIRNCLFDNNLVAIRSANTSIPIIENCDFINFHASEGYSVLNSTPANLISATDCWWGDPSGPYHASLNPDGLGKRISDGVEFAPAASSLGLPVIGDVSLNGEIKPYDASLILQHSAEIITLSTLQQSVADVSGDASISSYDASLILQYSIGLISEFNAIEQPLASLKSTEPVGLSIQADDITATSNIFDVCMDITTATHTKALDLKFSSDPSHIRLKSCDMSQIPATIMLAQGYNDTSGDIAISMASSENLNLFQTQIKLVFECVSTSIESSLIELTSALSNENQCPEELSINVVTPIANILGLPEGINKLNVFYHNKKLHLDIESTADIPPSTISVVNTSGKVVHLFKIENFANGLHSFNLPVNETLGSSGIYLITISNAKFSITKKLMIK</sequence>
<dbReference type="GO" id="GO:0004553">
    <property type="term" value="F:hydrolase activity, hydrolyzing O-glycosyl compounds"/>
    <property type="evidence" value="ECO:0007669"/>
    <property type="project" value="InterPro"/>
</dbReference>
<organism evidence="3 4">
    <name type="scientific">Plebeiibacterium marinum</name>
    <dbReference type="NCBI Taxonomy" id="2992111"/>
    <lineage>
        <taxon>Bacteria</taxon>
        <taxon>Pseudomonadati</taxon>
        <taxon>Bacteroidota</taxon>
        <taxon>Bacteroidia</taxon>
        <taxon>Marinilabiliales</taxon>
        <taxon>Marinilabiliaceae</taxon>
        <taxon>Plebeiibacterium</taxon>
    </lineage>
</organism>
<dbReference type="InterPro" id="IPR016134">
    <property type="entry name" value="Dockerin_dom"/>
</dbReference>
<dbReference type="InterPro" id="IPR006626">
    <property type="entry name" value="PbH1"/>
</dbReference>
<feature type="chain" id="PRO_5042228043" evidence="1">
    <location>
        <begin position="23"/>
        <end position="1501"/>
    </location>
</feature>
<dbReference type="Pfam" id="PF00404">
    <property type="entry name" value="Dockerin_1"/>
    <property type="match status" value="1"/>
</dbReference>
<comment type="caution">
    <text evidence="3">The sequence shown here is derived from an EMBL/GenBank/DDBJ whole genome shotgun (WGS) entry which is preliminary data.</text>
</comment>
<dbReference type="InterPro" id="IPR002105">
    <property type="entry name" value="Dockerin_1_rpt"/>
</dbReference>
<dbReference type="RefSeq" id="WP_301202293.1">
    <property type="nucleotide sequence ID" value="NZ_JAPDPI010000063.1"/>
</dbReference>
<protein>
    <submittedName>
        <fullName evidence="3">T9SS type A sorting domain-containing protein</fullName>
    </submittedName>
</protein>
<gene>
    <name evidence="3" type="ORF">OM074_19485</name>
</gene>
<dbReference type="InterPro" id="IPR039448">
    <property type="entry name" value="Beta_helix"/>
</dbReference>
<dbReference type="InterPro" id="IPR036439">
    <property type="entry name" value="Dockerin_dom_sf"/>
</dbReference>
<evidence type="ECO:0000313" key="3">
    <source>
        <dbReference type="EMBL" id="MCW3807821.1"/>
    </source>
</evidence>
<keyword evidence="4" id="KW-1185">Reference proteome</keyword>
<feature type="signal peptide" evidence="1">
    <location>
        <begin position="1"/>
        <end position="22"/>
    </location>
</feature>
<dbReference type="Gene3D" id="2.160.20.10">
    <property type="entry name" value="Single-stranded right-handed beta-helix, Pectin lyase-like"/>
    <property type="match status" value="1"/>
</dbReference>
<keyword evidence="1" id="KW-0732">Signal</keyword>
<accession>A0AAE3MHH2</accession>
<dbReference type="InterPro" id="IPR012334">
    <property type="entry name" value="Pectin_lyas_fold"/>
</dbReference>
<dbReference type="GO" id="GO:0000272">
    <property type="term" value="P:polysaccharide catabolic process"/>
    <property type="evidence" value="ECO:0007669"/>
    <property type="project" value="InterPro"/>
</dbReference>
<dbReference type="Pfam" id="PF13229">
    <property type="entry name" value="Beta_helix"/>
    <property type="match status" value="1"/>
</dbReference>
<dbReference type="EMBL" id="JAPDPI010000063">
    <property type="protein sequence ID" value="MCW3807821.1"/>
    <property type="molecule type" value="Genomic_DNA"/>
</dbReference>